<comment type="similarity">
    <text evidence="1 9">Belongs to the glycosyl hydrolase 38 family.</text>
</comment>
<dbReference type="InterPro" id="IPR013780">
    <property type="entry name" value="Glyco_hydro_b"/>
</dbReference>
<dbReference type="RefSeq" id="XP_013382482.1">
    <property type="nucleotide sequence ID" value="XM_013527028.2"/>
</dbReference>
<dbReference type="Pfam" id="PF01074">
    <property type="entry name" value="Glyco_hydro_38N"/>
    <property type="match status" value="1"/>
</dbReference>
<evidence type="ECO:0000256" key="3">
    <source>
        <dbReference type="ARBA" id="ARBA00022801"/>
    </source>
</evidence>
<sequence length="1142" mass="130133">MRIVRRHTALIGASAFGIACLLLYIAMEASVDRDIDAVDLGMGRAKQHHLAAMIEKIEHIEAAVKSRHKTVDGIQDVLYKVARDDPNLAQALERLLMDSDDTVDSEEDRTSSLQEVLLPTSMCKLTDRPTPTVDFNVQDVFENGLRQKHVTTKSEKDYSTLPLKIFVVPFSHNDPGWLRTYDDYLVNLTSHILDNMVEKMDIYKDMTFIYAELSFFAPWFERISPEKQAKVKQYVKEGRLEIVTGGWVMTDEASAHYFSMIDQMIEGHQWLENQLGIKPQSGWSIDPFGYSSTMAYLLKRMDFKSMLLQRVDAKIKAVQKQRKTLEFMWRQLWDPRGETDMFCHVMPGGHYDVINTCGVNGHTCCLFDFKRQKGVLSCSGQFAGMIDDSNVEMKSQILLEQYRKKASLYKSNVLLVPLGDDFRYLKAEEWDLQYTNYQRLFQYMNSRPGWNVQVRFGTLTDYFNALYERVEVQPGSTVPGFPVLSGDFFPYSDLGQSYWTGYFTSRPFYKYINRLLQTKLRGSEILFTMAQTAAKQNHHGQFPARTLMRYLVNARRTLGLFQHHDAITGTSKDHVVRDYGKLLSKALSEVNTVTEEAAHVLMTKDKTLYKYNISGKFFETHEYMKRFDSIPEQRVINLRLRPRQVVLYNSLAHQMVQVVRVLIDVPHVEVKSPGGNIIASQVSPHWVNDGDQPSSAIYQLAFVASVPALGMSTYAIRQVEAKENSRNSYASIVIYNSNSGAQLPQPEGSFIFPILKRRAEEFAIENSRVKLKFEATGLLKLVTEKASCESTAVKLEFVNYKSSGGAYLFLPMGEASLIEPGEPYIRAIHGHIVSEVHVFLPHVRHMVRINAVSGTDGGAFEIENVVDMTQKSMDDRELVMRFRTDIDSSGVFYTDLNGFQFTRRKTLINKPIQANYYPITTMVYMENEQKRFNLLSAQPHGTASMGHGWLEVMLDRRLLRDDHRGLEQGMTDNVPTLSGLRVLIEPRTAGVSDQSSPVGYPSLASHLLSLAHTNPFHVLPRRETVDPETELSPHYSPLLHDLPCELHLLNFRTLQGVTNDWRPKDSAALLIHRVGIDCSFPTTGLQCKAMNGKIPLGRLFKNIPFKKIMPSSLSFMYDKEAIDNNEIIQVEPLEINAFKMVL</sequence>
<evidence type="ECO:0000313" key="13">
    <source>
        <dbReference type="RefSeq" id="XP_013382482.1"/>
    </source>
</evidence>
<proteinExistence type="inferred from homology"/>
<comment type="cofactor">
    <cofactor evidence="9">
        <name>Zn(2+)</name>
        <dbReference type="ChEBI" id="CHEBI:29105"/>
    </cofactor>
    <text evidence="9">Binds 1 zinc ion per subunit.</text>
</comment>
<dbReference type="Pfam" id="PF21260">
    <property type="entry name" value="Laman-like_dom"/>
    <property type="match status" value="1"/>
</dbReference>
<dbReference type="SUPFAM" id="SSF88688">
    <property type="entry name" value="Families 57/38 glycoside transferase middle domain"/>
    <property type="match status" value="1"/>
</dbReference>
<dbReference type="GO" id="GO:0030246">
    <property type="term" value="F:carbohydrate binding"/>
    <property type="evidence" value="ECO:0007669"/>
    <property type="project" value="InterPro"/>
</dbReference>
<keyword evidence="3 9" id="KW-0378">Hydrolase</keyword>
<keyword evidence="12" id="KW-1185">Reference proteome</keyword>
<keyword evidence="10" id="KW-0812">Transmembrane</keyword>
<dbReference type="STRING" id="7574.A0A1S3H901"/>
<gene>
    <name evidence="13" type="primary">LOC106153188</name>
</gene>
<evidence type="ECO:0000259" key="11">
    <source>
        <dbReference type="SMART" id="SM00872"/>
    </source>
</evidence>
<comment type="catalytic activity">
    <reaction evidence="8">
        <text>N(4)-{beta-D-GlcNAc-(1-&gt;2)-alpha-D-Man-(1-&gt;3)-[alpha-D-Man-(1-&gt;3)-[alpha-D-Man-(1-&gt;6)]-alpha-D-Man-(1-&gt;6)]-beta-D-Man-(1-&gt;4)-beta-D-GlcNAc-(1-&gt;4)-beta-D-GlcNAc}-L-asparaginyl-[protein] + 2 H2O = 2 alpha-D-mannopyranose + an N(4)-{beta-D-GlcNAc-(1-&gt;2)-alpha-D-Man-(1-&gt;3)-[alpha-D-Man-(1-&gt;6)]-beta-D-Man-(1-&gt;4)-beta-D-GlcNAc-(1-&gt;4)-beta-D-GlcNAc}-L-asparaginyl-[protein]</text>
        <dbReference type="Rhea" id="RHEA:56052"/>
        <dbReference type="Rhea" id="RHEA-COMP:14368"/>
        <dbReference type="Rhea" id="RHEA-COMP:14369"/>
        <dbReference type="ChEBI" id="CHEBI:15377"/>
        <dbReference type="ChEBI" id="CHEBI:28729"/>
        <dbReference type="ChEBI" id="CHEBI:60615"/>
        <dbReference type="ChEBI" id="CHEBI:60625"/>
        <dbReference type="EC" id="3.2.1.114"/>
    </reaction>
</comment>
<dbReference type="InterPro" id="IPR037094">
    <property type="entry name" value="Glyco_hydro_38_cen_sf"/>
</dbReference>
<accession>A0A1S3H901</accession>
<evidence type="ECO:0000313" key="12">
    <source>
        <dbReference type="Proteomes" id="UP000085678"/>
    </source>
</evidence>
<dbReference type="EC" id="3.2.1.-" evidence="9"/>
<dbReference type="SMART" id="SM00872">
    <property type="entry name" value="Alpha-mann_mid"/>
    <property type="match status" value="1"/>
</dbReference>
<evidence type="ECO:0000256" key="10">
    <source>
        <dbReference type="SAM" id="Phobius"/>
    </source>
</evidence>
<dbReference type="InterPro" id="IPR015341">
    <property type="entry name" value="Glyco_hydro_38_cen"/>
</dbReference>
<dbReference type="GO" id="GO:0046872">
    <property type="term" value="F:metal ion binding"/>
    <property type="evidence" value="ECO:0007669"/>
    <property type="project" value="UniProtKB-KW"/>
</dbReference>
<dbReference type="InParanoid" id="A0A1S3H901"/>
<dbReference type="AlphaFoldDB" id="A0A1S3H901"/>
<dbReference type="GO" id="GO:0004572">
    <property type="term" value="F:mannosyl-oligosaccharide 1,3-1,6-alpha-mannosidase activity"/>
    <property type="evidence" value="ECO:0007669"/>
    <property type="project" value="UniProtKB-EC"/>
</dbReference>
<dbReference type="PANTHER" id="PTHR11607">
    <property type="entry name" value="ALPHA-MANNOSIDASE"/>
    <property type="match status" value="1"/>
</dbReference>
<dbReference type="PROSITE" id="PS51257">
    <property type="entry name" value="PROKAR_LIPOPROTEIN"/>
    <property type="match status" value="1"/>
</dbReference>
<keyword evidence="5" id="KW-1015">Disulfide bond</keyword>
<evidence type="ECO:0000256" key="5">
    <source>
        <dbReference type="ARBA" id="ARBA00023157"/>
    </source>
</evidence>
<keyword evidence="2 9" id="KW-0479">Metal-binding</keyword>
<dbReference type="FunFam" id="1.20.1270.50:FF:000001">
    <property type="entry name" value="Alpha-mannosidase"/>
    <property type="match status" value="1"/>
</dbReference>
<dbReference type="Gene3D" id="1.20.1270.50">
    <property type="entry name" value="Glycoside hydrolase family 38, central domain"/>
    <property type="match status" value="1"/>
</dbReference>
<dbReference type="SUPFAM" id="SSF88713">
    <property type="entry name" value="Glycoside hydrolase/deacetylase"/>
    <property type="match status" value="1"/>
</dbReference>
<feature type="domain" description="Glycoside hydrolase family 38 central" evidence="11">
    <location>
        <begin position="497"/>
        <end position="583"/>
    </location>
</feature>
<dbReference type="FunCoup" id="A0A1S3H901">
    <property type="interactions" value="953"/>
</dbReference>
<dbReference type="InterPro" id="IPR027291">
    <property type="entry name" value="Glyco_hydro_38_N_sf"/>
</dbReference>
<dbReference type="InterPro" id="IPR000602">
    <property type="entry name" value="Glyco_hydro_38_N"/>
</dbReference>
<keyword evidence="10" id="KW-1133">Transmembrane helix</keyword>
<dbReference type="SUPFAM" id="SSF74650">
    <property type="entry name" value="Galactose mutarotase-like"/>
    <property type="match status" value="1"/>
</dbReference>
<dbReference type="Proteomes" id="UP000085678">
    <property type="component" value="Unplaced"/>
</dbReference>
<protein>
    <recommendedName>
        <fullName evidence="9">Alpha-mannosidase</fullName>
        <ecNumber evidence="9">3.2.1.-</ecNumber>
    </recommendedName>
</protein>
<dbReference type="FunFam" id="2.70.98.30:FF:000002">
    <property type="entry name" value="Alpha-mannosidase"/>
    <property type="match status" value="1"/>
</dbReference>
<dbReference type="InterPro" id="IPR011682">
    <property type="entry name" value="Glyco_hydro_38_C"/>
</dbReference>
<dbReference type="Pfam" id="PF09261">
    <property type="entry name" value="Alpha-mann_mid"/>
    <property type="match status" value="1"/>
</dbReference>
<evidence type="ECO:0000256" key="8">
    <source>
        <dbReference type="ARBA" id="ARBA00093232"/>
    </source>
</evidence>
<dbReference type="KEGG" id="lak:106153188"/>
<dbReference type="Pfam" id="PF07748">
    <property type="entry name" value="Glyco_hydro_38C"/>
    <property type="match status" value="1"/>
</dbReference>
<dbReference type="GeneID" id="106153188"/>
<dbReference type="OMA" id="HPPRIAQ"/>
<comment type="function">
    <text evidence="7">Catalyzes the first committed step in the biosynthesis of complex N-glycans. It controls conversion of high mannose to complex N-glycans; the final hydrolytic step in the N-glycan maturation pathway.</text>
</comment>
<dbReference type="GO" id="GO:0006013">
    <property type="term" value="P:mannose metabolic process"/>
    <property type="evidence" value="ECO:0007669"/>
    <property type="project" value="InterPro"/>
</dbReference>
<dbReference type="InterPro" id="IPR050843">
    <property type="entry name" value="Glycosyl_Hydrlase_38"/>
</dbReference>
<dbReference type="Gene3D" id="3.20.110.10">
    <property type="entry name" value="Glycoside hydrolase 38, N terminal domain"/>
    <property type="match status" value="1"/>
</dbReference>
<feature type="transmembrane region" description="Helical" evidence="10">
    <location>
        <begin position="7"/>
        <end position="27"/>
    </location>
</feature>
<dbReference type="InterPro" id="IPR028995">
    <property type="entry name" value="Glyco_hydro_57/38_cen_sf"/>
</dbReference>
<dbReference type="FunFam" id="3.20.110.10:FF:000010">
    <property type="entry name" value="Alpha-mannosidase"/>
    <property type="match status" value="1"/>
</dbReference>
<dbReference type="PANTHER" id="PTHR11607:SF3">
    <property type="entry name" value="LYSOSOMAL ALPHA-MANNOSIDASE"/>
    <property type="match status" value="1"/>
</dbReference>
<evidence type="ECO:0000256" key="6">
    <source>
        <dbReference type="ARBA" id="ARBA00023295"/>
    </source>
</evidence>
<keyword evidence="10" id="KW-0472">Membrane</keyword>
<evidence type="ECO:0000256" key="9">
    <source>
        <dbReference type="RuleBase" id="RU361199"/>
    </source>
</evidence>
<keyword evidence="4 9" id="KW-0862">Zinc</keyword>
<dbReference type="InterPro" id="IPR011330">
    <property type="entry name" value="Glyco_hydro/deAcase_b/a-brl"/>
</dbReference>
<evidence type="ECO:0000256" key="2">
    <source>
        <dbReference type="ARBA" id="ARBA00022723"/>
    </source>
</evidence>
<evidence type="ECO:0000256" key="7">
    <source>
        <dbReference type="ARBA" id="ARBA00059516"/>
    </source>
</evidence>
<name>A0A1S3H901_LINAN</name>
<dbReference type="GO" id="GO:0006491">
    <property type="term" value="P:N-glycan processing"/>
    <property type="evidence" value="ECO:0007669"/>
    <property type="project" value="TreeGrafter"/>
</dbReference>
<evidence type="ECO:0000256" key="1">
    <source>
        <dbReference type="ARBA" id="ARBA00009792"/>
    </source>
</evidence>
<dbReference type="InterPro" id="IPR048534">
    <property type="entry name" value="Man2a1-like_dom"/>
</dbReference>
<dbReference type="OrthoDB" id="10261055at2759"/>
<dbReference type="Gene3D" id="2.70.98.30">
    <property type="entry name" value="Golgi alpha-mannosidase II, domain 4"/>
    <property type="match status" value="1"/>
</dbReference>
<dbReference type="GO" id="GO:0000139">
    <property type="term" value="C:Golgi membrane"/>
    <property type="evidence" value="ECO:0007669"/>
    <property type="project" value="TreeGrafter"/>
</dbReference>
<reference evidence="13" key="1">
    <citation type="submission" date="2025-08" db="UniProtKB">
        <authorList>
            <consortium name="RefSeq"/>
        </authorList>
    </citation>
    <scope>IDENTIFICATION</scope>
    <source>
        <tissue evidence="13">Gonads</tissue>
    </source>
</reference>
<dbReference type="Gene3D" id="2.60.40.1180">
    <property type="entry name" value="Golgi alpha-mannosidase II"/>
    <property type="match status" value="1"/>
</dbReference>
<organism evidence="12 13">
    <name type="scientific">Lingula anatina</name>
    <name type="common">Brachiopod</name>
    <name type="synonym">Lingula unguis</name>
    <dbReference type="NCBI Taxonomy" id="7574"/>
    <lineage>
        <taxon>Eukaryota</taxon>
        <taxon>Metazoa</taxon>
        <taxon>Spiralia</taxon>
        <taxon>Lophotrochozoa</taxon>
        <taxon>Brachiopoda</taxon>
        <taxon>Linguliformea</taxon>
        <taxon>Lingulata</taxon>
        <taxon>Lingulida</taxon>
        <taxon>Linguloidea</taxon>
        <taxon>Lingulidae</taxon>
        <taxon>Lingula</taxon>
    </lineage>
</organism>
<evidence type="ECO:0000256" key="4">
    <source>
        <dbReference type="ARBA" id="ARBA00022833"/>
    </source>
</evidence>
<dbReference type="InterPro" id="IPR011013">
    <property type="entry name" value="Gal_mutarotase_sf_dom"/>
</dbReference>
<keyword evidence="6 9" id="KW-0326">Glycosidase</keyword>